<dbReference type="RefSeq" id="WP_158645594.1">
    <property type="nucleotide sequence ID" value="NZ_BAABIJ010000002.1"/>
</dbReference>
<dbReference type="AlphaFoldDB" id="A0A562V2I2"/>
<dbReference type="Proteomes" id="UP000321617">
    <property type="component" value="Unassembled WGS sequence"/>
</dbReference>
<reference evidence="1 2" key="1">
    <citation type="journal article" date="2013" name="Stand. Genomic Sci.">
        <title>Genomic Encyclopedia of Type Strains, Phase I: The one thousand microbial genomes (KMG-I) project.</title>
        <authorList>
            <person name="Kyrpides N.C."/>
            <person name="Woyke T."/>
            <person name="Eisen J.A."/>
            <person name="Garrity G."/>
            <person name="Lilburn T.G."/>
            <person name="Beck B.J."/>
            <person name="Whitman W.B."/>
            <person name="Hugenholtz P."/>
            <person name="Klenk H.P."/>
        </authorList>
    </citation>
    <scope>NUCLEOTIDE SEQUENCE [LARGE SCALE GENOMIC DNA]</scope>
    <source>
        <strain evidence="1 2">DSM 45044</strain>
    </source>
</reference>
<protein>
    <submittedName>
        <fullName evidence="1">Immunity protein Imm1 of predicted polymorphic toxin system</fullName>
    </submittedName>
</protein>
<dbReference type="EMBL" id="VLLL01000006">
    <property type="protein sequence ID" value="TWJ12084.1"/>
    <property type="molecule type" value="Genomic_DNA"/>
</dbReference>
<sequence>MTDWRTPIDTPCLPVSIWDGNEHMDDLRWLDEIETWVTEQRYSTYGLPVISGIDLSTTDYATVPRLVFTRPTDEDGAAYLAWNGRPAASTPPATAAQPTIVTVERDHTRRLTTAELTVTADDLLAAILQFATTGTRPTCAEWPDAEPGGVEGAGRKP</sequence>
<dbReference type="OrthoDB" id="3694715at2"/>
<evidence type="ECO:0000313" key="1">
    <source>
        <dbReference type="EMBL" id="TWJ12084.1"/>
    </source>
</evidence>
<dbReference type="Pfam" id="PF14430">
    <property type="entry name" value="Imm1"/>
    <property type="match status" value="1"/>
</dbReference>
<proteinExistence type="predicted"/>
<comment type="caution">
    <text evidence="1">The sequence shown here is derived from an EMBL/GenBank/DDBJ whole genome shotgun (WGS) entry which is preliminary data.</text>
</comment>
<gene>
    <name evidence="1" type="ORF">LX16_2832</name>
</gene>
<name>A0A562V2I2_9ACTN</name>
<keyword evidence="2" id="KW-1185">Reference proteome</keyword>
<evidence type="ECO:0000313" key="2">
    <source>
        <dbReference type="Proteomes" id="UP000321617"/>
    </source>
</evidence>
<accession>A0A562V2I2</accession>
<organism evidence="1 2">
    <name type="scientific">Stackebrandtia albiflava</name>
    <dbReference type="NCBI Taxonomy" id="406432"/>
    <lineage>
        <taxon>Bacteria</taxon>
        <taxon>Bacillati</taxon>
        <taxon>Actinomycetota</taxon>
        <taxon>Actinomycetes</taxon>
        <taxon>Glycomycetales</taxon>
        <taxon>Glycomycetaceae</taxon>
        <taxon>Stackebrandtia</taxon>
    </lineage>
</organism>
<dbReference type="InterPro" id="IPR025680">
    <property type="entry name" value="DddI"/>
</dbReference>